<feature type="compositionally biased region" description="Polar residues" evidence="9">
    <location>
        <begin position="1"/>
        <end position="17"/>
    </location>
</feature>
<dbReference type="PANTHER" id="PTHR31313:SF81">
    <property type="entry name" value="TY1 ENHANCER ACTIVATOR"/>
    <property type="match status" value="1"/>
</dbReference>
<dbReference type="CDD" id="cd00067">
    <property type="entry name" value="GAL4"/>
    <property type="match status" value="1"/>
</dbReference>
<keyword evidence="4" id="KW-0805">Transcription regulation</keyword>
<dbReference type="PROSITE" id="PS50048">
    <property type="entry name" value="ZN2_CY6_FUNGAL_2"/>
    <property type="match status" value="1"/>
</dbReference>
<dbReference type="GO" id="GO:0000981">
    <property type="term" value="F:DNA-binding transcription factor activity, RNA polymerase II-specific"/>
    <property type="evidence" value="ECO:0007669"/>
    <property type="project" value="InterPro"/>
</dbReference>
<protein>
    <recommendedName>
        <fullName evidence="10">Zn(2)-C6 fungal-type domain-containing protein</fullName>
    </recommendedName>
</protein>
<feature type="compositionally biased region" description="Low complexity" evidence="9">
    <location>
        <begin position="787"/>
        <end position="809"/>
    </location>
</feature>
<gene>
    <name evidence="11" type="ORF">INT45_012718</name>
</gene>
<feature type="compositionally biased region" description="Low complexity" evidence="9">
    <location>
        <begin position="1090"/>
        <end position="1100"/>
    </location>
</feature>
<feature type="region of interest" description="Disordered" evidence="9">
    <location>
        <begin position="1"/>
        <end position="33"/>
    </location>
</feature>
<dbReference type="PANTHER" id="PTHR31313">
    <property type="entry name" value="TY1 ENHANCER ACTIVATOR"/>
    <property type="match status" value="1"/>
</dbReference>
<evidence type="ECO:0000259" key="10">
    <source>
        <dbReference type="PROSITE" id="PS50048"/>
    </source>
</evidence>
<dbReference type="GO" id="GO:0005634">
    <property type="term" value="C:nucleus"/>
    <property type="evidence" value="ECO:0007669"/>
    <property type="project" value="UniProtKB-SubCell"/>
</dbReference>
<dbReference type="Pfam" id="PF04082">
    <property type="entry name" value="Fungal_trans"/>
    <property type="match status" value="1"/>
</dbReference>
<sequence length="1131" mass="124241">MSSVFVSDNSAGGFSQSQQQKPPEPARPKRPRPSLACIRCRKKKVKCDFVQPTCGRCANAGLPCSYATPPRRVDGQAFDQLGNHVEELKERMQKMQSELAMIKNNLHPFPGGGGGGSSSTAGDSVGFASSGLVDEENMNNSRGVSPLGNSPVVMDQLALSQENGPMTMIEPQQPVTWRLSLSPSGLRIDTNIASVADLYRILLNGISQLNINSDSTTNLFSTDSIRGDGNKPRQHKAWGRYAQQHRAKPLESGDTVMGPANDTHSAQSAGSSSNGAVGGPGPSSGVSGGGGGRLWEVDDNEARKILQERKSADDTIPPATLDNLMQTCYHKCFLAYQIVDKEAFMQQYASEAGLDPLLANSISAWVAKHGCIYHNACPGKDPSSMGEAYFKNARQLLKKCFDISNATTVHALLNLYMYQLSSERSSLAYLYIGLAIRMAQDLKFHKKEHMHTDLKQRETSKRLWWSAYWLDLCAALESNRPTMVDDKDCDLEYPTKLDFEDEETGYRIDFCVHSIKLMKIRKDITKHLPSEQSGQSLLSAISRLENALTTWLNELPQYLRFEPEDVFNKTDTFKDEASLILNIQYQTTWIMLHKFFLPKQNQTATPVALLSLNICTKSANFITKLLDIYAKNLCWCQFFYALDGVIASVSIHQSNALSNEEEVACLAQRNLILTANVLRNSPLLYMEKVNEIIESIESFLKQNNLPNDLSKLPAINEDLVNQQSIYSVFHPGVFENNQNQQPQQQQQQQQQQTPVSVASSVGTMGQQSKASPSIGQLGLHQSSPATMLSSNSLSPHPHQQQPMSSPIPMTASPQQSISDRQSVPLSHQAHHHQQQQQQQQSQQQPQQQTPQQQMANPMGYQQQLSGVTSANMMSSGPNSMLFNNPALMGFTGTGGEAPMDQLLFRDMNFGMDQGGDRMMGQQDVFASLSSNMLGDTSFAPNPSTGTSFPFADMNQAGIYNSQQQQRSQQPPQQPSQQHHHQQQSTQQHPSHTQQPQHRQNNNSNNNNNPNDPSSFAGNLFGNPALFGLQGTGMNQSPYTMNDATSSAGGGFDPASLFANVNMDQAAMNALLYGSAGASGTGAADGMAMQFGGQQQQQQQQPGVPSSSNFSTAAMYAAASRKRVHREWEDST</sequence>
<evidence type="ECO:0000256" key="7">
    <source>
        <dbReference type="ARBA" id="ARBA00023242"/>
    </source>
</evidence>
<keyword evidence="5" id="KW-0238">DNA-binding</keyword>
<dbReference type="InterPro" id="IPR007219">
    <property type="entry name" value="XnlR_reg_dom"/>
</dbReference>
<evidence type="ECO:0000256" key="6">
    <source>
        <dbReference type="ARBA" id="ARBA00023163"/>
    </source>
</evidence>
<dbReference type="PROSITE" id="PS00463">
    <property type="entry name" value="ZN2_CY6_FUNGAL_1"/>
    <property type="match status" value="1"/>
</dbReference>
<evidence type="ECO:0000256" key="2">
    <source>
        <dbReference type="ARBA" id="ARBA00022723"/>
    </source>
</evidence>
<dbReference type="Gene3D" id="4.10.240.10">
    <property type="entry name" value="Zn(2)-C6 fungal-type DNA-binding domain"/>
    <property type="match status" value="1"/>
</dbReference>
<keyword evidence="8" id="KW-0175">Coiled coil</keyword>
<evidence type="ECO:0000256" key="5">
    <source>
        <dbReference type="ARBA" id="ARBA00023125"/>
    </source>
</evidence>
<dbReference type="InterPro" id="IPR001138">
    <property type="entry name" value="Zn2Cys6_DnaBD"/>
</dbReference>
<dbReference type="GO" id="GO:0006351">
    <property type="term" value="P:DNA-templated transcription"/>
    <property type="evidence" value="ECO:0007669"/>
    <property type="project" value="InterPro"/>
</dbReference>
<feature type="compositionally biased region" description="Polar residues" evidence="9">
    <location>
        <begin position="811"/>
        <end position="825"/>
    </location>
</feature>
<comment type="subcellular location">
    <subcellularLocation>
        <location evidence="1">Nucleus</location>
    </subcellularLocation>
</comment>
<accession>A0A8H7S824</accession>
<keyword evidence="6" id="KW-0804">Transcription</keyword>
<dbReference type="SMART" id="SM00906">
    <property type="entry name" value="Fungal_trans"/>
    <property type="match status" value="1"/>
</dbReference>
<feature type="domain" description="Zn(2)-C6 fungal-type" evidence="10">
    <location>
        <begin position="36"/>
        <end position="66"/>
    </location>
</feature>
<feature type="region of interest" description="Disordered" evidence="9">
    <location>
        <begin position="218"/>
        <end position="294"/>
    </location>
</feature>
<feature type="compositionally biased region" description="Low complexity" evidence="9">
    <location>
        <begin position="834"/>
        <end position="853"/>
    </location>
</feature>
<evidence type="ECO:0000256" key="8">
    <source>
        <dbReference type="SAM" id="Coils"/>
    </source>
</evidence>
<keyword evidence="3" id="KW-0862">Zinc</keyword>
<dbReference type="InterPro" id="IPR036864">
    <property type="entry name" value="Zn2-C6_fun-type_DNA-bd_sf"/>
</dbReference>
<dbReference type="SMART" id="SM00066">
    <property type="entry name" value="GAL4"/>
    <property type="match status" value="1"/>
</dbReference>
<dbReference type="Pfam" id="PF00172">
    <property type="entry name" value="Zn_clus"/>
    <property type="match status" value="1"/>
</dbReference>
<feature type="region of interest" description="Disordered" evidence="9">
    <location>
        <begin position="1090"/>
        <end position="1131"/>
    </location>
</feature>
<dbReference type="GO" id="GO:0003677">
    <property type="term" value="F:DNA binding"/>
    <property type="evidence" value="ECO:0007669"/>
    <property type="project" value="UniProtKB-KW"/>
</dbReference>
<feature type="compositionally biased region" description="Polar residues" evidence="9">
    <location>
        <begin position="753"/>
        <end position="786"/>
    </location>
</feature>
<dbReference type="CDD" id="cd12148">
    <property type="entry name" value="fungal_TF_MHR"/>
    <property type="match status" value="1"/>
</dbReference>
<evidence type="ECO:0000256" key="4">
    <source>
        <dbReference type="ARBA" id="ARBA00023015"/>
    </source>
</evidence>
<name>A0A8H7S824_9FUNG</name>
<evidence type="ECO:0000256" key="1">
    <source>
        <dbReference type="ARBA" id="ARBA00004123"/>
    </source>
</evidence>
<feature type="region of interest" description="Disordered" evidence="9">
    <location>
        <begin position="960"/>
        <end position="1028"/>
    </location>
</feature>
<keyword evidence="2" id="KW-0479">Metal-binding</keyword>
<keyword evidence="7" id="KW-0539">Nucleus</keyword>
<evidence type="ECO:0000256" key="9">
    <source>
        <dbReference type="SAM" id="MobiDB-lite"/>
    </source>
</evidence>
<evidence type="ECO:0000313" key="12">
    <source>
        <dbReference type="Proteomes" id="UP000646827"/>
    </source>
</evidence>
<reference evidence="11 12" key="1">
    <citation type="submission" date="2020-12" db="EMBL/GenBank/DDBJ databases">
        <title>Metabolic potential, ecology and presence of endohyphal bacteria is reflected in genomic diversity of Mucoromycotina.</title>
        <authorList>
            <person name="Muszewska A."/>
            <person name="Okrasinska A."/>
            <person name="Steczkiewicz K."/>
            <person name="Drgas O."/>
            <person name="Orlowska M."/>
            <person name="Perlinska-Lenart U."/>
            <person name="Aleksandrzak-Piekarczyk T."/>
            <person name="Szatraj K."/>
            <person name="Zielenkiewicz U."/>
            <person name="Pilsyk S."/>
            <person name="Malc E."/>
            <person name="Mieczkowski P."/>
            <person name="Kruszewska J.S."/>
            <person name="Biernat P."/>
            <person name="Pawlowska J."/>
        </authorList>
    </citation>
    <scope>NUCLEOTIDE SEQUENCE [LARGE SCALE GENOMIC DNA]</scope>
    <source>
        <strain evidence="11 12">CBS 142.35</strain>
    </source>
</reference>
<proteinExistence type="predicted"/>
<dbReference type="EMBL" id="JAEPRB010000053">
    <property type="protein sequence ID" value="KAG2223845.1"/>
    <property type="molecule type" value="Genomic_DNA"/>
</dbReference>
<comment type="caution">
    <text evidence="11">The sequence shown here is derived from an EMBL/GenBank/DDBJ whole genome shotgun (WGS) entry which is preliminary data.</text>
</comment>
<dbReference type="AlphaFoldDB" id="A0A8H7S824"/>
<dbReference type="SUPFAM" id="SSF57701">
    <property type="entry name" value="Zn2/Cys6 DNA-binding domain"/>
    <property type="match status" value="1"/>
</dbReference>
<feature type="coiled-coil region" evidence="8">
    <location>
        <begin position="78"/>
        <end position="105"/>
    </location>
</feature>
<feature type="compositionally biased region" description="Low complexity" evidence="9">
    <location>
        <begin position="736"/>
        <end position="752"/>
    </location>
</feature>
<feature type="compositionally biased region" description="Polar residues" evidence="9">
    <location>
        <begin position="1101"/>
        <end position="1111"/>
    </location>
</feature>
<keyword evidence="12" id="KW-1185">Reference proteome</keyword>
<feature type="compositionally biased region" description="Low complexity" evidence="9">
    <location>
        <begin position="961"/>
        <end position="1014"/>
    </location>
</feature>
<dbReference type="GO" id="GO:0008270">
    <property type="term" value="F:zinc ion binding"/>
    <property type="evidence" value="ECO:0007669"/>
    <property type="project" value="InterPro"/>
</dbReference>
<feature type="compositionally biased region" description="Basic residues" evidence="9">
    <location>
        <begin position="232"/>
        <end position="247"/>
    </location>
</feature>
<evidence type="ECO:0000313" key="11">
    <source>
        <dbReference type="EMBL" id="KAG2223845.1"/>
    </source>
</evidence>
<feature type="region of interest" description="Disordered" evidence="9">
    <location>
        <begin position="735"/>
        <end position="856"/>
    </location>
</feature>
<dbReference type="InterPro" id="IPR051615">
    <property type="entry name" value="Transcr_Regulatory_Elem"/>
</dbReference>
<evidence type="ECO:0000256" key="3">
    <source>
        <dbReference type="ARBA" id="ARBA00022833"/>
    </source>
</evidence>
<organism evidence="11 12">
    <name type="scientific">Circinella minor</name>
    <dbReference type="NCBI Taxonomy" id="1195481"/>
    <lineage>
        <taxon>Eukaryota</taxon>
        <taxon>Fungi</taxon>
        <taxon>Fungi incertae sedis</taxon>
        <taxon>Mucoromycota</taxon>
        <taxon>Mucoromycotina</taxon>
        <taxon>Mucoromycetes</taxon>
        <taxon>Mucorales</taxon>
        <taxon>Lichtheimiaceae</taxon>
        <taxon>Circinella</taxon>
    </lineage>
</organism>
<feature type="compositionally biased region" description="Gly residues" evidence="9">
    <location>
        <begin position="276"/>
        <end position="293"/>
    </location>
</feature>
<dbReference type="Proteomes" id="UP000646827">
    <property type="component" value="Unassembled WGS sequence"/>
</dbReference>
<dbReference type="OrthoDB" id="4456959at2759"/>